<evidence type="ECO:0000313" key="2">
    <source>
        <dbReference type="Proteomes" id="UP000789702"/>
    </source>
</evidence>
<reference evidence="1" key="1">
    <citation type="submission" date="2021-06" db="EMBL/GenBank/DDBJ databases">
        <authorList>
            <person name="Kallberg Y."/>
            <person name="Tangrot J."/>
            <person name="Rosling A."/>
        </authorList>
    </citation>
    <scope>NUCLEOTIDE SEQUENCE</scope>
    <source>
        <strain evidence="1">IL203A</strain>
    </source>
</reference>
<name>A0ACA9NY12_9GLOM</name>
<organism evidence="1 2">
    <name type="scientific">Dentiscutata heterogama</name>
    <dbReference type="NCBI Taxonomy" id="1316150"/>
    <lineage>
        <taxon>Eukaryota</taxon>
        <taxon>Fungi</taxon>
        <taxon>Fungi incertae sedis</taxon>
        <taxon>Mucoromycota</taxon>
        <taxon>Glomeromycotina</taxon>
        <taxon>Glomeromycetes</taxon>
        <taxon>Diversisporales</taxon>
        <taxon>Gigasporaceae</taxon>
        <taxon>Dentiscutata</taxon>
    </lineage>
</organism>
<sequence>PEHETKCSFERRSWYHYPPYGAWPSNFEEARKMFDVLDSDEINDQNIIVEENIIIKNQIDDPIILPSNNTNISLYGEPKPGVTYIRIYSKKVDTALTYKYQENNLVYFLIVEVKLPHVPFNGVYDKLLRSINDAINRFLIYIAKDALNITSTLKDLLTKLRWIAVFVAEGSFSLIAIRLMENHQLRLSFPVGEAKIPLKSDNISDSISLLSLLIYIKVTVNENLNILRKIEKEIESIKKFHNRSEGNRNTRDFLMNAVQVTPSTPLKNFK</sequence>
<gene>
    <name evidence="1" type="ORF">DHETER_LOCUS10764</name>
</gene>
<dbReference type="Proteomes" id="UP000789702">
    <property type="component" value="Unassembled WGS sequence"/>
</dbReference>
<comment type="caution">
    <text evidence="1">The sequence shown here is derived from an EMBL/GenBank/DDBJ whole genome shotgun (WGS) entry which is preliminary data.</text>
</comment>
<protein>
    <submittedName>
        <fullName evidence="1">284_t:CDS:1</fullName>
    </submittedName>
</protein>
<accession>A0ACA9NY12</accession>
<evidence type="ECO:0000313" key="1">
    <source>
        <dbReference type="EMBL" id="CAG8683142.1"/>
    </source>
</evidence>
<dbReference type="EMBL" id="CAJVPU010021874">
    <property type="protein sequence ID" value="CAG8683142.1"/>
    <property type="molecule type" value="Genomic_DNA"/>
</dbReference>
<keyword evidence="2" id="KW-1185">Reference proteome</keyword>
<feature type="non-terminal residue" evidence="1">
    <location>
        <position position="1"/>
    </location>
</feature>
<proteinExistence type="predicted"/>